<dbReference type="Pfam" id="PF00403">
    <property type="entry name" value="HMA"/>
    <property type="match status" value="1"/>
</dbReference>
<dbReference type="InterPro" id="IPR036412">
    <property type="entry name" value="HAD-like_sf"/>
</dbReference>
<evidence type="ECO:0000256" key="15">
    <source>
        <dbReference type="ARBA" id="ARBA00038904"/>
    </source>
</evidence>
<dbReference type="PANTHER" id="PTHR43520:SF5">
    <property type="entry name" value="CATION-TRANSPORTING P-TYPE ATPASE-RELATED"/>
    <property type="match status" value="1"/>
</dbReference>
<dbReference type="GO" id="GO:0016887">
    <property type="term" value="F:ATP hydrolysis activity"/>
    <property type="evidence" value="ECO:0007669"/>
    <property type="project" value="InterPro"/>
</dbReference>
<dbReference type="PRINTS" id="PR00941">
    <property type="entry name" value="CDATPASE"/>
</dbReference>
<evidence type="ECO:0000313" key="20">
    <source>
        <dbReference type="Proteomes" id="UP000737113"/>
    </source>
</evidence>
<dbReference type="SUPFAM" id="SSF81653">
    <property type="entry name" value="Calcium ATPase, transduction domain A"/>
    <property type="match status" value="1"/>
</dbReference>
<keyword evidence="20" id="KW-1185">Reference proteome</keyword>
<dbReference type="InterPro" id="IPR044492">
    <property type="entry name" value="P_typ_ATPase_HD_dom"/>
</dbReference>
<dbReference type="CDD" id="cd00371">
    <property type="entry name" value="HMA"/>
    <property type="match status" value="1"/>
</dbReference>
<dbReference type="Gene3D" id="3.40.50.1000">
    <property type="entry name" value="HAD superfamily/HAD-like"/>
    <property type="match status" value="1"/>
</dbReference>
<evidence type="ECO:0000256" key="9">
    <source>
        <dbReference type="ARBA" id="ARBA00022840"/>
    </source>
</evidence>
<dbReference type="FunFam" id="2.70.150.10:FF:000002">
    <property type="entry name" value="Copper-transporting ATPase 1, putative"/>
    <property type="match status" value="1"/>
</dbReference>
<dbReference type="GO" id="GO:0005524">
    <property type="term" value="F:ATP binding"/>
    <property type="evidence" value="ECO:0007669"/>
    <property type="project" value="UniProtKB-UniRule"/>
</dbReference>
<evidence type="ECO:0000256" key="12">
    <source>
        <dbReference type="ARBA" id="ARBA00022989"/>
    </source>
</evidence>
<feature type="transmembrane region" description="Helical" evidence="17">
    <location>
        <begin position="212"/>
        <end position="233"/>
    </location>
</feature>
<dbReference type="SFLD" id="SFLDS00003">
    <property type="entry name" value="Haloacid_Dehalogenase"/>
    <property type="match status" value="1"/>
</dbReference>
<accession>A0A972JJD9</accession>
<evidence type="ECO:0000256" key="4">
    <source>
        <dbReference type="ARBA" id="ARBA00022475"/>
    </source>
</evidence>
<comment type="subcellular location">
    <subcellularLocation>
        <location evidence="1">Cell membrane</location>
        <topology evidence="1">Multi-pass membrane protein</topology>
    </subcellularLocation>
</comment>
<dbReference type="Pfam" id="PF00702">
    <property type="entry name" value="Hydrolase"/>
    <property type="match status" value="1"/>
</dbReference>
<keyword evidence="7 17" id="KW-0479">Metal-binding</keyword>
<evidence type="ECO:0000256" key="13">
    <source>
        <dbReference type="ARBA" id="ARBA00023065"/>
    </source>
</evidence>
<dbReference type="Gene3D" id="3.30.70.100">
    <property type="match status" value="1"/>
</dbReference>
<keyword evidence="10" id="KW-0460">Magnesium</keyword>
<dbReference type="GO" id="GO:0005507">
    <property type="term" value="F:copper ion binding"/>
    <property type="evidence" value="ECO:0007669"/>
    <property type="project" value="TreeGrafter"/>
</dbReference>
<dbReference type="NCBIfam" id="TIGR01511">
    <property type="entry name" value="ATPase-IB1_Cu"/>
    <property type="match status" value="1"/>
</dbReference>
<dbReference type="CDD" id="cd02079">
    <property type="entry name" value="P-type_ATPase_HM"/>
    <property type="match status" value="1"/>
</dbReference>
<dbReference type="PROSITE" id="PS01047">
    <property type="entry name" value="HMA_1"/>
    <property type="match status" value="1"/>
</dbReference>
<sequence length="820" mass="88069">MTQVSCFHCGEPVLTGTQFVTRIQDDDRAMCCPGCQAVSQAILDAGLTSYYKFRTEPGARQTALVPDALNAFSGYDLPEVQQDFVHSEAGMDSVSLSIEGITCAACAWLIEHKVKQLKGVQQILVNSTTQRALISWDKQLIKLSDILGQISRIGYQAAPYQLDDQETLSKQNSRKFLLRLGLAGFATMQVMMFALALYTGYFTDLDTEIRDYFRWVSLLFAAPVVFYSAQPFYFSAIRSLLSGRLNMDVSVSIAICGAYIASGIATLNGTGEVYFESVSMFTFFLLLGRYFEQNARQSASVSSSNLHKLVPLTAHLMTATGLEAIPAKKLKVGDIILVKPGEAIAADGEIRAGHSSINEAMLTGEQLPIEKRSQDKVYAGTINLEQPLEVRVTALGQDQLVAEIIRLQELAAATKPGIALLVDKLARYFSATVLSIAALTYLVWHQLAPEDAFWVTLSVLVATCPCALALATPTAVTCANAIFTRLGIITRKAGVFEKLPTITHVVFDKTGTLTCGSLSLQGVTLLAELGEPEVLAIAAALEAGSLHPIAQVFVPHRDNALTVTQVHHEVGQGIAGKIAGVSYRIGKADFCMASAAQSPGASPQLHKSQATQSQASLSQEYQSQEYQTVFLADASRLIATFEIADTVRPDSKSTVAALKRRGCQVSIASGDNSAHVQQLAASLGIDQVHAGLSPADKLALVKRLQQEHTVAMFGDGINDAPVLAGADISIAMGSGTAIAKNSADLILLGDHLSRFTQALDVAQFTTRIIRQNLLWALGYNLLILPLAVTGQVPPYIAAIGMSASSLIVVSNSLRLLRIRL</sequence>
<dbReference type="Gene3D" id="3.40.1110.10">
    <property type="entry name" value="Calcium-transporting ATPase, cytoplasmic domain N"/>
    <property type="match status" value="1"/>
</dbReference>
<dbReference type="RefSeq" id="WP_169562567.1">
    <property type="nucleotide sequence ID" value="NZ_JAAXYH010000001.1"/>
</dbReference>
<keyword evidence="9 17" id="KW-0067">ATP-binding</keyword>
<feature type="transmembrane region" description="Helical" evidence="17">
    <location>
        <begin position="773"/>
        <end position="789"/>
    </location>
</feature>
<dbReference type="PANTHER" id="PTHR43520">
    <property type="entry name" value="ATP7, ISOFORM B"/>
    <property type="match status" value="1"/>
</dbReference>
<dbReference type="InterPro" id="IPR017969">
    <property type="entry name" value="Heavy-metal-associated_CS"/>
</dbReference>
<dbReference type="SFLD" id="SFLDG00002">
    <property type="entry name" value="C1.7:_P-type_atpase_like"/>
    <property type="match status" value="1"/>
</dbReference>
<dbReference type="InterPro" id="IPR006121">
    <property type="entry name" value="HMA_dom"/>
</dbReference>
<keyword evidence="11" id="KW-1278">Translocase</keyword>
<organism evidence="19 20">
    <name type="scientific">Shewanella salipaludis</name>
    <dbReference type="NCBI Taxonomy" id="2723052"/>
    <lineage>
        <taxon>Bacteria</taxon>
        <taxon>Pseudomonadati</taxon>
        <taxon>Pseudomonadota</taxon>
        <taxon>Gammaproteobacteria</taxon>
        <taxon>Alteromonadales</taxon>
        <taxon>Shewanellaceae</taxon>
        <taxon>Shewanella</taxon>
    </lineage>
</organism>
<dbReference type="SUPFAM" id="SSF56784">
    <property type="entry name" value="HAD-like"/>
    <property type="match status" value="1"/>
</dbReference>
<evidence type="ECO:0000256" key="2">
    <source>
        <dbReference type="ARBA" id="ARBA00006024"/>
    </source>
</evidence>
<evidence type="ECO:0000256" key="6">
    <source>
        <dbReference type="ARBA" id="ARBA00022692"/>
    </source>
</evidence>
<evidence type="ECO:0000256" key="14">
    <source>
        <dbReference type="ARBA" id="ARBA00023136"/>
    </source>
</evidence>
<reference evidence="19" key="1">
    <citation type="submission" date="2020-04" db="EMBL/GenBank/DDBJ databases">
        <title>Description of Shewanella salipaludis sp. nov., isolated from a salt marsh.</title>
        <authorList>
            <person name="Park S."/>
            <person name="Yoon J.-H."/>
        </authorList>
    </citation>
    <scope>NUCLEOTIDE SEQUENCE</scope>
    <source>
        <strain evidence="19">SHSM-M6</strain>
    </source>
</reference>
<name>A0A972JJD9_9GAMM</name>
<dbReference type="PROSITE" id="PS01229">
    <property type="entry name" value="COF_2"/>
    <property type="match status" value="1"/>
</dbReference>
<evidence type="ECO:0000256" key="8">
    <source>
        <dbReference type="ARBA" id="ARBA00022741"/>
    </source>
</evidence>
<dbReference type="GO" id="GO:0005886">
    <property type="term" value="C:plasma membrane"/>
    <property type="evidence" value="ECO:0007669"/>
    <property type="project" value="UniProtKB-SubCell"/>
</dbReference>
<evidence type="ECO:0000256" key="7">
    <source>
        <dbReference type="ARBA" id="ARBA00022723"/>
    </source>
</evidence>
<keyword evidence="6 17" id="KW-0812">Transmembrane</keyword>
<dbReference type="EMBL" id="JAAXYH010000001">
    <property type="protein sequence ID" value="NMH63939.1"/>
    <property type="molecule type" value="Genomic_DNA"/>
</dbReference>
<dbReference type="Pfam" id="PF00122">
    <property type="entry name" value="E1-E2_ATPase"/>
    <property type="match status" value="1"/>
</dbReference>
<dbReference type="Pfam" id="PF12156">
    <property type="entry name" value="ATPase-cat_bd"/>
    <property type="match status" value="1"/>
</dbReference>
<dbReference type="InterPro" id="IPR008250">
    <property type="entry name" value="ATPase_P-typ_transduc_dom_A_sf"/>
</dbReference>
<keyword evidence="3" id="KW-0813">Transport</keyword>
<evidence type="ECO:0000256" key="5">
    <source>
        <dbReference type="ARBA" id="ARBA00022553"/>
    </source>
</evidence>
<dbReference type="InterPro" id="IPR018303">
    <property type="entry name" value="ATPase_P-typ_P_site"/>
</dbReference>
<dbReference type="Proteomes" id="UP000737113">
    <property type="component" value="Unassembled WGS sequence"/>
</dbReference>
<feature type="transmembrane region" description="Helical" evidence="17">
    <location>
        <begin position="176"/>
        <end position="200"/>
    </location>
</feature>
<comment type="caution">
    <text evidence="19">The sequence shown here is derived from an EMBL/GenBank/DDBJ whole genome shotgun (WGS) entry which is preliminary data.</text>
</comment>
<evidence type="ECO:0000256" key="1">
    <source>
        <dbReference type="ARBA" id="ARBA00004651"/>
    </source>
</evidence>
<dbReference type="GO" id="GO:0016702">
    <property type="term" value="F:oxidoreductase activity, acting on single donors with incorporation of molecular oxygen, incorporation of two atoms of oxygen"/>
    <property type="evidence" value="ECO:0007669"/>
    <property type="project" value="InterPro"/>
</dbReference>
<keyword evidence="8 17" id="KW-0547">Nucleotide-binding</keyword>
<dbReference type="PRINTS" id="PR00119">
    <property type="entry name" value="CATATPASE"/>
</dbReference>
<evidence type="ECO:0000256" key="17">
    <source>
        <dbReference type="RuleBase" id="RU362081"/>
    </source>
</evidence>
<feature type="transmembrane region" description="Helical" evidence="17">
    <location>
        <begin position="425"/>
        <end position="447"/>
    </location>
</feature>
<dbReference type="SFLD" id="SFLDF00027">
    <property type="entry name" value="p-type_atpase"/>
    <property type="match status" value="1"/>
</dbReference>
<dbReference type="NCBIfam" id="TIGR01494">
    <property type="entry name" value="ATPase_P-type"/>
    <property type="match status" value="2"/>
</dbReference>
<dbReference type="InterPro" id="IPR020834">
    <property type="entry name" value="LipOase_CS"/>
</dbReference>
<evidence type="ECO:0000256" key="10">
    <source>
        <dbReference type="ARBA" id="ARBA00022842"/>
    </source>
</evidence>
<dbReference type="AlphaFoldDB" id="A0A972JJD9"/>
<keyword evidence="14 17" id="KW-0472">Membrane</keyword>
<comment type="similarity">
    <text evidence="2 17">Belongs to the cation transport ATPase (P-type) (TC 3.A.3) family. Type IB subfamily.</text>
</comment>
<protein>
    <recommendedName>
        <fullName evidence="15">P-type Cu(2+) transporter</fullName>
        <ecNumber evidence="15">7.2.2.9</ecNumber>
    </recommendedName>
</protein>
<keyword evidence="13" id="KW-0406">Ion transport</keyword>
<feature type="domain" description="HMA" evidence="18">
    <location>
        <begin position="92"/>
        <end position="158"/>
    </location>
</feature>
<dbReference type="PROSITE" id="PS50846">
    <property type="entry name" value="HMA_2"/>
    <property type="match status" value="1"/>
</dbReference>
<proteinExistence type="inferred from homology"/>
<feature type="transmembrane region" description="Helical" evidence="17">
    <location>
        <begin position="453"/>
        <end position="483"/>
    </location>
</feature>
<dbReference type="PROSITE" id="PS00154">
    <property type="entry name" value="ATPASE_E1_E2"/>
    <property type="match status" value="1"/>
</dbReference>
<evidence type="ECO:0000256" key="3">
    <source>
        <dbReference type="ARBA" id="ARBA00022448"/>
    </source>
</evidence>
<dbReference type="GO" id="GO:0043682">
    <property type="term" value="F:P-type divalent copper transporter activity"/>
    <property type="evidence" value="ECO:0007669"/>
    <property type="project" value="UniProtKB-EC"/>
</dbReference>
<evidence type="ECO:0000259" key="18">
    <source>
        <dbReference type="PROSITE" id="PS50846"/>
    </source>
</evidence>
<evidence type="ECO:0000313" key="19">
    <source>
        <dbReference type="EMBL" id="NMH63939.1"/>
    </source>
</evidence>
<dbReference type="InterPro" id="IPR023299">
    <property type="entry name" value="ATPase_P-typ_cyto_dom_N"/>
</dbReference>
<evidence type="ECO:0000256" key="11">
    <source>
        <dbReference type="ARBA" id="ARBA00022967"/>
    </source>
</evidence>
<dbReference type="GO" id="GO:0055070">
    <property type="term" value="P:copper ion homeostasis"/>
    <property type="evidence" value="ECO:0007669"/>
    <property type="project" value="TreeGrafter"/>
</dbReference>
<dbReference type="Gene3D" id="2.70.150.10">
    <property type="entry name" value="Calcium-transporting ATPase, cytoplasmic transduction domain A"/>
    <property type="match status" value="1"/>
</dbReference>
<dbReference type="NCBIfam" id="TIGR01525">
    <property type="entry name" value="ATPase-IB_hvy"/>
    <property type="match status" value="1"/>
</dbReference>
<gene>
    <name evidence="19" type="ORF">HC757_01940</name>
</gene>
<dbReference type="InterPro" id="IPR001757">
    <property type="entry name" value="P_typ_ATPase"/>
</dbReference>
<dbReference type="InterPro" id="IPR021993">
    <property type="entry name" value="ATPase-cat-bd"/>
</dbReference>
<dbReference type="InterPro" id="IPR027256">
    <property type="entry name" value="P-typ_ATPase_IB"/>
</dbReference>
<dbReference type="EC" id="7.2.2.9" evidence="15"/>
<keyword evidence="4 17" id="KW-1003">Cell membrane</keyword>
<dbReference type="PROSITE" id="PS00081">
    <property type="entry name" value="LIPOXYGENASE_2"/>
    <property type="match status" value="1"/>
</dbReference>
<feature type="transmembrane region" description="Helical" evidence="17">
    <location>
        <begin position="795"/>
        <end position="816"/>
    </location>
</feature>
<keyword evidence="5" id="KW-0597">Phosphoprotein</keyword>
<comment type="catalytic activity">
    <reaction evidence="16">
        <text>Cu(2+)(in) + ATP + H2O = Cu(2+)(out) + ADP + phosphate + H(+)</text>
        <dbReference type="Rhea" id="RHEA:10376"/>
        <dbReference type="ChEBI" id="CHEBI:15377"/>
        <dbReference type="ChEBI" id="CHEBI:15378"/>
        <dbReference type="ChEBI" id="CHEBI:29036"/>
        <dbReference type="ChEBI" id="CHEBI:30616"/>
        <dbReference type="ChEBI" id="CHEBI:43474"/>
        <dbReference type="ChEBI" id="CHEBI:456216"/>
        <dbReference type="EC" id="7.2.2.9"/>
    </reaction>
</comment>
<dbReference type="SUPFAM" id="SSF55008">
    <property type="entry name" value="HMA, heavy metal-associated domain"/>
    <property type="match status" value="1"/>
</dbReference>
<dbReference type="InterPro" id="IPR059000">
    <property type="entry name" value="ATPase_P-type_domA"/>
</dbReference>
<feature type="transmembrane region" description="Helical" evidence="17">
    <location>
        <begin position="245"/>
        <end position="267"/>
    </location>
</feature>
<evidence type="ECO:0000256" key="16">
    <source>
        <dbReference type="ARBA" id="ARBA00047424"/>
    </source>
</evidence>
<dbReference type="InterPro" id="IPR023214">
    <property type="entry name" value="HAD_sf"/>
</dbReference>
<keyword evidence="12 17" id="KW-1133">Transmembrane helix</keyword>
<dbReference type="FunFam" id="3.30.70.100:FF:000005">
    <property type="entry name" value="Copper-exporting P-type ATPase A"/>
    <property type="match status" value="1"/>
</dbReference>
<dbReference type="InterPro" id="IPR036163">
    <property type="entry name" value="HMA_dom_sf"/>
</dbReference>